<dbReference type="InterPro" id="IPR035890">
    <property type="entry name" value="Anti-sigma-28_factor_FlgM_sf"/>
</dbReference>
<reference evidence="10 12" key="1">
    <citation type="submission" date="2017-03" db="EMBL/GenBank/DDBJ databases">
        <title>Comparative genomics of honeybee gut symbionts reveal geographically distinct and subgroup specific antibiotic resistance.</title>
        <authorList>
            <person name="Ludvigsen J."/>
            <person name="Porcellato D."/>
            <person name="Labee-Lund T.M."/>
            <person name="Amdam G.V."/>
            <person name="Rudi K."/>
        </authorList>
    </citation>
    <scope>NUCLEOTIDE SEQUENCE [LARGE SCALE GENOMIC DNA]</scope>
    <source>
        <strain evidence="10 12">A-4-12</strain>
    </source>
</reference>
<accession>A0A242P8I2</accession>
<evidence type="ECO:0000256" key="8">
    <source>
        <dbReference type="ARBA" id="ARBA00030117"/>
    </source>
</evidence>
<dbReference type="Pfam" id="PF04316">
    <property type="entry name" value="FlgM"/>
    <property type="match status" value="1"/>
</dbReference>
<keyword evidence="10" id="KW-0966">Cell projection</keyword>
<evidence type="ECO:0000313" key="11">
    <source>
        <dbReference type="EMBL" id="PXY88481.1"/>
    </source>
</evidence>
<dbReference type="RefSeq" id="WP_065579058.1">
    <property type="nucleotide sequence ID" value="NZ_CAMLFL010000013.1"/>
</dbReference>
<dbReference type="GeneID" id="99744012"/>
<evidence type="ECO:0000256" key="3">
    <source>
        <dbReference type="ARBA" id="ARBA00022491"/>
    </source>
</evidence>
<dbReference type="OrthoDB" id="7062942at2"/>
<evidence type="ECO:0000313" key="12">
    <source>
        <dbReference type="Proteomes" id="UP000194968"/>
    </source>
</evidence>
<gene>
    <name evidence="11" type="primary">flgM</name>
    <name evidence="10" type="ORF">B6D06_10710</name>
    <name evidence="11" type="ORF">DKK78_12070</name>
</gene>
<dbReference type="GO" id="GO:0045892">
    <property type="term" value="P:negative regulation of DNA-templated transcription"/>
    <property type="evidence" value="ECO:0007669"/>
    <property type="project" value="InterPro"/>
</dbReference>
<keyword evidence="5" id="KW-0805">Transcription regulation</keyword>
<keyword evidence="13" id="KW-1185">Reference proteome</keyword>
<evidence type="ECO:0000256" key="7">
    <source>
        <dbReference type="ARBA" id="ARBA00024739"/>
    </source>
</evidence>
<dbReference type="GO" id="GO:0044781">
    <property type="term" value="P:bacterial-type flagellum organization"/>
    <property type="evidence" value="ECO:0007669"/>
    <property type="project" value="UniProtKB-KW"/>
</dbReference>
<dbReference type="NCBIfam" id="TIGR03824">
    <property type="entry name" value="FlgM_jcvi"/>
    <property type="match status" value="1"/>
</dbReference>
<dbReference type="Proteomes" id="UP000194968">
    <property type="component" value="Unassembled WGS sequence"/>
</dbReference>
<dbReference type="InterPro" id="IPR007412">
    <property type="entry name" value="FlgM"/>
</dbReference>
<evidence type="ECO:0000256" key="2">
    <source>
        <dbReference type="ARBA" id="ARBA00017823"/>
    </source>
</evidence>
<keyword evidence="4" id="KW-1005">Bacterial flagellum biogenesis</keyword>
<dbReference type="AlphaFoldDB" id="A0A242NSN0"/>
<keyword evidence="10" id="KW-0282">Flagellum</keyword>
<proteinExistence type="inferred from homology"/>
<sequence>MSIDATKLVTAVSGLLNRDLINGQNKETKASVQTSNSLNLNSNVKLSQNTIALLHSTENDIDISKIEKIKQAITNGNLVINPNKIADEIIKQTLEEIES</sequence>
<dbReference type="EMBL" id="NASK01000103">
    <property type="protein sequence ID" value="OTQ48345.1"/>
    <property type="molecule type" value="Genomic_DNA"/>
</dbReference>
<comment type="similarity">
    <text evidence="1">Belongs to the FlgM family.</text>
</comment>
<reference evidence="11 13" key="2">
    <citation type="submission" date="2018-05" db="EMBL/GenBank/DDBJ databases">
        <title>Reference genomes for bee gut microbiota database.</title>
        <authorList>
            <person name="Ellegaard K.M."/>
        </authorList>
    </citation>
    <scope>NUCLEOTIDE SEQUENCE [LARGE SCALE GENOMIC DNA]</scope>
    <source>
        <strain evidence="11 13">ESL0172</strain>
    </source>
</reference>
<dbReference type="Proteomes" id="UP000247673">
    <property type="component" value="Unassembled WGS sequence"/>
</dbReference>
<protein>
    <recommendedName>
        <fullName evidence="2">Negative regulator of flagellin synthesis</fullName>
    </recommendedName>
    <alternativeName>
        <fullName evidence="8">Anti-sigma-28 factor</fullName>
    </alternativeName>
</protein>
<keyword evidence="10" id="KW-0969">Cilium</keyword>
<feature type="domain" description="Anti-sigma-28 factor FlgM C-terminal" evidence="9">
    <location>
        <begin position="39"/>
        <end position="90"/>
    </location>
</feature>
<evidence type="ECO:0000256" key="4">
    <source>
        <dbReference type="ARBA" id="ARBA00022795"/>
    </source>
</evidence>
<accession>A0A242NSN0</accession>
<keyword evidence="3" id="KW-0678">Repressor</keyword>
<evidence type="ECO:0000256" key="1">
    <source>
        <dbReference type="ARBA" id="ARBA00005322"/>
    </source>
</evidence>
<comment type="caution">
    <text evidence="10">The sequence shown here is derived from an EMBL/GenBank/DDBJ whole genome shotgun (WGS) entry which is preliminary data.</text>
</comment>
<evidence type="ECO:0000256" key="6">
    <source>
        <dbReference type="ARBA" id="ARBA00023163"/>
    </source>
</evidence>
<comment type="function">
    <text evidence="7">Responsible for the coupling of flagellin expression to flagellar assembly by preventing expression of the flagellin genes when a component of the middle class of proteins is defective. It negatively regulates flagellar genes by inhibiting the activity of FliA by directly binding to FliA.</text>
</comment>
<evidence type="ECO:0000259" key="9">
    <source>
        <dbReference type="Pfam" id="PF04316"/>
    </source>
</evidence>
<dbReference type="InterPro" id="IPR031316">
    <property type="entry name" value="FlgM_C"/>
</dbReference>
<organism evidence="10 12">
    <name type="scientific">Gilliamella apis</name>
    <dbReference type="NCBI Taxonomy" id="1970738"/>
    <lineage>
        <taxon>Bacteria</taxon>
        <taxon>Pseudomonadati</taxon>
        <taxon>Pseudomonadota</taxon>
        <taxon>Gammaproteobacteria</taxon>
        <taxon>Orbales</taxon>
        <taxon>Orbaceae</taxon>
        <taxon>Gilliamella</taxon>
    </lineage>
</organism>
<name>A0A242NSN0_9GAMM</name>
<evidence type="ECO:0000256" key="5">
    <source>
        <dbReference type="ARBA" id="ARBA00023015"/>
    </source>
</evidence>
<evidence type="ECO:0000313" key="13">
    <source>
        <dbReference type="Proteomes" id="UP000247673"/>
    </source>
</evidence>
<dbReference type="SUPFAM" id="SSF101498">
    <property type="entry name" value="Anti-sigma factor FlgM"/>
    <property type="match status" value="1"/>
</dbReference>
<evidence type="ECO:0000313" key="10">
    <source>
        <dbReference type="EMBL" id="OTQ48345.1"/>
    </source>
</evidence>
<keyword evidence="6" id="KW-0804">Transcription</keyword>
<dbReference type="EMBL" id="QGLO01000011">
    <property type="protein sequence ID" value="PXY88481.1"/>
    <property type="molecule type" value="Genomic_DNA"/>
</dbReference>